<keyword evidence="3" id="KW-1185">Reference proteome</keyword>
<evidence type="ECO:0000313" key="3">
    <source>
        <dbReference type="Proteomes" id="UP000681526"/>
    </source>
</evidence>
<feature type="signal peptide" evidence="1">
    <location>
        <begin position="1"/>
        <end position="23"/>
    </location>
</feature>
<sequence length="243" mass="26738">MTRKLAHAVLAAALAVLPAGCTAYKNKFESSTYDYGSRKPNDPKMLGARMYGSKTADPRQHDNRWVEYSSLLSNEVSRVNGVAGAIVMLTDKNAYAGIMLDWTGVGTIKNGGDRRIDQDMGGFGEGVYNFDTGSPYWNGSQAATPYNSYFTVNDHHELSEELKQTIAGRIRGLAPRVEEVHISANMDFVNELNEYAKEAWAGRSLAPWIDAFNTLVKHQFAGGKTMPTPLRELKARKAARGAQ</sequence>
<proteinExistence type="predicted"/>
<dbReference type="RefSeq" id="WP_213483062.1">
    <property type="nucleotide sequence ID" value="NZ_CAJRAY010000002.1"/>
</dbReference>
<organism evidence="2 3">
    <name type="scientific">Thermobacillus xylanilyticus</name>
    <dbReference type="NCBI Taxonomy" id="76633"/>
    <lineage>
        <taxon>Bacteria</taxon>
        <taxon>Bacillati</taxon>
        <taxon>Bacillota</taxon>
        <taxon>Bacilli</taxon>
        <taxon>Bacillales</taxon>
        <taxon>Paenibacillaceae</taxon>
        <taxon>Thermobacillus</taxon>
    </lineage>
</organism>
<accession>A0ABN7RG78</accession>
<reference evidence="2 3" key="1">
    <citation type="submission" date="2021-04" db="EMBL/GenBank/DDBJ databases">
        <authorList>
            <person name="Rakotoarivonina H."/>
        </authorList>
    </citation>
    <scope>NUCLEOTIDE SEQUENCE [LARGE SCALE GENOMIC DNA]</scope>
    <source>
        <strain evidence="2 3">XE</strain>
    </source>
</reference>
<protein>
    <submittedName>
        <fullName evidence="2">Uncharacterized protein</fullName>
    </submittedName>
</protein>
<dbReference type="Proteomes" id="UP000681526">
    <property type="component" value="Unassembled WGS sequence"/>
</dbReference>
<evidence type="ECO:0000256" key="1">
    <source>
        <dbReference type="SAM" id="SignalP"/>
    </source>
</evidence>
<feature type="chain" id="PRO_5045674313" evidence="1">
    <location>
        <begin position="24"/>
        <end position="243"/>
    </location>
</feature>
<evidence type="ECO:0000313" key="2">
    <source>
        <dbReference type="EMBL" id="CAG5076582.1"/>
    </source>
</evidence>
<gene>
    <name evidence="2" type="primary">txxe 114</name>
    <name evidence="2" type="ORF">TXXE_00725</name>
</gene>
<dbReference type="EMBL" id="CAJRAY010000002">
    <property type="protein sequence ID" value="CAG5076582.1"/>
    <property type="molecule type" value="Genomic_DNA"/>
</dbReference>
<keyword evidence="1" id="KW-0732">Signal</keyword>
<name>A0ABN7RG78_THEXY</name>
<comment type="caution">
    <text evidence="2">The sequence shown here is derived from an EMBL/GenBank/DDBJ whole genome shotgun (WGS) entry which is preliminary data.</text>
</comment>